<dbReference type="GO" id="GO:0005230">
    <property type="term" value="F:extracellular ligand-gated monoatomic ion channel activity"/>
    <property type="evidence" value="ECO:0007669"/>
    <property type="project" value="InterPro"/>
</dbReference>
<evidence type="ECO:0000256" key="2">
    <source>
        <dbReference type="ARBA" id="ARBA00004236"/>
    </source>
</evidence>
<dbReference type="InterPro" id="IPR005532">
    <property type="entry name" value="SUMF_dom"/>
</dbReference>
<name>A0A9N9S0Y8_9DIPT</name>
<dbReference type="GO" id="GO:0005254">
    <property type="term" value="F:chloride channel activity"/>
    <property type="evidence" value="ECO:0007669"/>
    <property type="project" value="UniProtKB-ARBA"/>
</dbReference>
<keyword evidence="7" id="KW-0407">Ion channel</keyword>
<keyword evidence="6" id="KW-0406">Ion transport</keyword>
<evidence type="ECO:0008006" key="13">
    <source>
        <dbReference type="Google" id="ProtNLM"/>
    </source>
</evidence>
<evidence type="ECO:0000256" key="3">
    <source>
        <dbReference type="ARBA" id="ARBA00005310"/>
    </source>
</evidence>
<proteinExistence type="inferred from homology"/>
<feature type="domain" description="Neurotransmitter-gated ion-channel transmembrane" evidence="9">
    <location>
        <begin position="131"/>
        <end position="177"/>
    </location>
</feature>
<dbReference type="SUPFAM" id="SSF63712">
    <property type="entry name" value="Nicotinic receptor ligand binding domain-like"/>
    <property type="match status" value="1"/>
</dbReference>
<evidence type="ECO:0000313" key="12">
    <source>
        <dbReference type="Proteomes" id="UP001153620"/>
    </source>
</evidence>
<dbReference type="InterPro" id="IPR016187">
    <property type="entry name" value="CTDL_fold"/>
</dbReference>
<dbReference type="InterPro" id="IPR006029">
    <property type="entry name" value="Neurotrans-gated_channel_TM"/>
</dbReference>
<dbReference type="PANTHER" id="PTHR23150:SF19">
    <property type="entry name" value="FORMYLGLYCINE-GENERATING ENZYME"/>
    <property type="match status" value="1"/>
</dbReference>
<dbReference type="Gene3D" id="1.20.58.390">
    <property type="entry name" value="Neurotransmitter-gated ion-channel transmembrane domain"/>
    <property type="match status" value="1"/>
</dbReference>
<dbReference type="OrthoDB" id="659at2759"/>
<evidence type="ECO:0000256" key="4">
    <source>
        <dbReference type="ARBA" id="ARBA00022448"/>
    </source>
</evidence>
<dbReference type="GO" id="GO:0099095">
    <property type="term" value="F:ligand-gated monoatomic anion channel activity"/>
    <property type="evidence" value="ECO:0007669"/>
    <property type="project" value="UniProtKB-ARBA"/>
</dbReference>
<dbReference type="InterPro" id="IPR051043">
    <property type="entry name" value="Sulfatase_Mod_Factor_Kinase"/>
</dbReference>
<evidence type="ECO:0000259" key="9">
    <source>
        <dbReference type="Pfam" id="PF02932"/>
    </source>
</evidence>
<protein>
    <recommendedName>
        <fullName evidence="13">Sulfatase-modifying factor enzyme domain-containing protein</fullName>
    </recommendedName>
</protein>
<dbReference type="PANTHER" id="PTHR23150">
    <property type="entry name" value="SULFATASE MODIFYING FACTOR 1, 2"/>
    <property type="match status" value="1"/>
</dbReference>
<feature type="domain" description="Neurotransmitter-gated ion-channel ligand-binding" evidence="8">
    <location>
        <begin position="2"/>
        <end position="64"/>
    </location>
</feature>
<reference evidence="11" key="1">
    <citation type="submission" date="2022-01" db="EMBL/GenBank/DDBJ databases">
        <authorList>
            <person name="King R."/>
        </authorList>
    </citation>
    <scope>NUCLEOTIDE SEQUENCE</scope>
</reference>
<accession>A0A9N9S0Y8</accession>
<dbReference type="InterPro" id="IPR006202">
    <property type="entry name" value="Neur_chan_lig-bd"/>
</dbReference>
<organism evidence="11 12">
    <name type="scientific">Chironomus riparius</name>
    <dbReference type="NCBI Taxonomy" id="315576"/>
    <lineage>
        <taxon>Eukaryota</taxon>
        <taxon>Metazoa</taxon>
        <taxon>Ecdysozoa</taxon>
        <taxon>Arthropoda</taxon>
        <taxon>Hexapoda</taxon>
        <taxon>Insecta</taxon>
        <taxon>Pterygota</taxon>
        <taxon>Neoptera</taxon>
        <taxon>Endopterygota</taxon>
        <taxon>Diptera</taxon>
        <taxon>Nematocera</taxon>
        <taxon>Chironomoidea</taxon>
        <taxon>Chironomidae</taxon>
        <taxon>Chironominae</taxon>
        <taxon>Chironomus</taxon>
    </lineage>
</organism>
<reference evidence="11" key="2">
    <citation type="submission" date="2022-10" db="EMBL/GenBank/DDBJ databases">
        <authorList>
            <consortium name="ENA_rothamsted_submissions"/>
            <consortium name="culmorum"/>
            <person name="King R."/>
        </authorList>
    </citation>
    <scope>NUCLEOTIDE SEQUENCE</scope>
</reference>
<dbReference type="Proteomes" id="UP001153620">
    <property type="component" value="Chromosome 3"/>
</dbReference>
<keyword evidence="12" id="KW-1185">Reference proteome</keyword>
<dbReference type="AlphaFoldDB" id="A0A9N9S0Y8"/>
<evidence type="ECO:0000259" key="8">
    <source>
        <dbReference type="Pfam" id="PF02931"/>
    </source>
</evidence>
<sequence>MVRSMGSISEIEMTYSMDCYFRQSWIDKRLAFKDSTNNITTLALSISMLKKIWKPDTFFFNGKQNYPMDVQRCPLKLGSFGYTNKDVLYRWNSRAVAISEDLRMSQFDLIDVPSSNESIRVGDGYTGKEAMLVILSWVSFWLNREATADRISLGITTVLTMTFLGLEARTDLPKFAFVHYFTKHNSGECYYNYYETSSESESDENEAMTYFPQSSAMSTTSHVSSMSQDDIYGGVIPLSRLELDIEMDDTRSIRVFKSFRKFIGKYIFCLSYFEKDTQSQNDGSQISINYSINESEQDPPSEVSAYSQNATRAQRLHLTKNSSDRYRRTPQFNSVSKIDNIFIMFLLRVSILCVLTFCEFANSDCGCSKASREERAKKYERTEHIKHDETDDHKNKWASSKDFEDMSLIPAGKYYVGTNDQIFIADKEGPEREINTKKFYIDKYEVSNAEFSKFIEATNYVTEAEKFGDSFVHKIFLTPEVQKEYEDFRVLQATWWYKIKNANWRKPEGEGSSINDRMNHPVLQVSWNDAVAYCTWKKKRLPTEDEFEVACRGGKRNRLFPWGNKMMPNDKHWMNIWQGDFPDTNTAEDGYIGTCPVDKFRQNDFDVYNIIGNAWEWVSDLWNPEKGETENPDRVKKGGSYLCHKSHCYRYRCAARSQNSQDSSAGNLSFRCAKDFE</sequence>
<dbReference type="InterPro" id="IPR038050">
    <property type="entry name" value="Neuro_actylchol_rec"/>
</dbReference>
<dbReference type="GO" id="GO:0120147">
    <property type="term" value="F:formylglycine-generating oxidase activity"/>
    <property type="evidence" value="ECO:0007669"/>
    <property type="project" value="TreeGrafter"/>
</dbReference>
<dbReference type="InterPro" id="IPR036734">
    <property type="entry name" value="Neur_chan_lig-bd_sf"/>
</dbReference>
<keyword evidence="5" id="KW-0472">Membrane</keyword>
<dbReference type="Gene3D" id="2.70.170.10">
    <property type="entry name" value="Neurotransmitter-gated ion-channel ligand-binding domain"/>
    <property type="match status" value="2"/>
</dbReference>
<comment type="similarity">
    <text evidence="3">Belongs to the sulfatase-modifying factor family.</text>
</comment>
<keyword evidence="4" id="KW-0813">Transport</keyword>
<dbReference type="GO" id="GO:0004888">
    <property type="term" value="F:transmembrane signaling receptor activity"/>
    <property type="evidence" value="ECO:0007669"/>
    <property type="project" value="InterPro"/>
</dbReference>
<evidence type="ECO:0000256" key="1">
    <source>
        <dbReference type="ARBA" id="ARBA00004141"/>
    </source>
</evidence>
<dbReference type="GO" id="GO:0005783">
    <property type="term" value="C:endoplasmic reticulum"/>
    <property type="evidence" value="ECO:0007669"/>
    <property type="project" value="TreeGrafter"/>
</dbReference>
<dbReference type="SUPFAM" id="SSF90112">
    <property type="entry name" value="Neurotransmitter-gated ion-channel transmembrane pore"/>
    <property type="match status" value="1"/>
</dbReference>
<evidence type="ECO:0000256" key="6">
    <source>
        <dbReference type="ARBA" id="ARBA00023065"/>
    </source>
</evidence>
<dbReference type="SUPFAM" id="SSF56436">
    <property type="entry name" value="C-type lectin-like"/>
    <property type="match status" value="1"/>
</dbReference>
<evidence type="ECO:0000259" key="10">
    <source>
        <dbReference type="Pfam" id="PF03781"/>
    </source>
</evidence>
<dbReference type="EMBL" id="OU895879">
    <property type="protein sequence ID" value="CAG9807587.1"/>
    <property type="molecule type" value="Genomic_DNA"/>
</dbReference>
<dbReference type="InterPro" id="IPR036719">
    <property type="entry name" value="Neuro-gated_channel_TM_sf"/>
</dbReference>
<dbReference type="PRINTS" id="PR00253">
    <property type="entry name" value="GABAARECEPTR"/>
</dbReference>
<comment type="subcellular location">
    <subcellularLocation>
        <location evidence="2">Cell membrane</location>
    </subcellularLocation>
    <subcellularLocation>
        <location evidence="1">Membrane</location>
        <topology evidence="1">Multi-pass membrane protein</topology>
    </subcellularLocation>
</comment>
<evidence type="ECO:0000256" key="7">
    <source>
        <dbReference type="ARBA" id="ARBA00023303"/>
    </source>
</evidence>
<dbReference type="Pfam" id="PF02932">
    <property type="entry name" value="Neur_chan_memb"/>
    <property type="match status" value="1"/>
</dbReference>
<keyword evidence="5" id="KW-1003">Cell membrane</keyword>
<dbReference type="InterPro" id="IPR042095">
    <property type="entry name" value="SUMF_sf"/>
</dbReference>
<evidence type="ECO:0000256" key="5">
    <source>
        <dbReference type="ARBA" id="ARBA00022475"/>
    </source>
</evidence>
<evidence type="ECO:0000313" key="11">
    <source>
        <dbReference type="EMBL" id="CAG9807587.1"/>
    </source>
</evidence>
<dbReference type="InterPro" id="IPR006028">
    <property type="entry name" value="GABAA/Glycine_rcpt"/>
</dbReference>
<dbReference type="Pfam" id="PF03781">
    <property type="entry name" value="FGE-sulfatase"/>
    <property type="match status" value="1"/>
</dbReference>
<gene>
    <name evidence="11" type="ORF">CHIRRI_LOCUS10433</name>
</gene>
<dbReference type="Gene3D" id="3.90.1580.10">
    <property type="entry name" value="paralog of FGE (formylglycine-generating enzyme)"/>
    <property type="match status" value="1"/>
</dbReference>
<feature type="domain" description="Sulfatase-modifying factor enzyme-like" evidence="10">
    <location>
        <begin position="404"/>
        <end position="674"/>
    </location>
</feature>
<dbReference type="Pfam" id="PF02931">
    <property type="entry name" value="Neur_chan_LBD"/>
    <property type="match status" value="1"/>
</dbReference>
<dbReference type="GO" id="GO:0005886">
    <property type="term" value="C:plasma membrane"/>
    <property type="evidence" value="ECO:0007669"/>
    <property type="project" value="UniProtKB-SubCell"/>
</dbReference>